<dbReference type="InterPro" id="IPR009617">
    <property type="entry name" value="Seipin"/>
</dbReference>
<dbReference type="GO" id="GO:0140042">
    <property type="term" value="P:lipid droplet formation"/>
    <property type="evidence" value="ECO:0007669"/>
    <property type="project" value="UniProtKB-ARBA"/>
</dbReference>
<feature type="compositionally biased region" description="Low complexity" evidence="7">
    <location>
        <begin position="467"/>
        <end position="481"/>
    </location>
</feature>
<evidence type="ECO:0000256" key="1">
    <source>
        <dbReference type="ARBA" id="ARBA00004477"/>
    </source>
</evidence>
<evidence type="ECO:0000256" key="4">
    <source>
        <dbReference type="ARBA" id="ARBA00022989"/>
    </source>
</evidence>
<accession>A0A835TFI5</accession>
<keyword evidence="3" id="KW-0256">Endoplasmic reticulum</keyword>
<dbReference type="GO" id="GO:0006629">
    <property type="term" value="P:lipid metabolic process"/>
    <property type="evidence" value="ECO:0007669"/>
    <property type="project" value="UniProtKB-KW"/>
</dbReference>
<dbReference type="Pfam" id="PF06775">
    <property type="entry name" value="Seipin"/>
    <property type="match status" value="1"/>
</dbReference>
<evidence type="ECO:0000256" key="7">
    <source>
        <dbReference type="SAM" id="MobiDB-lite"/>
    </source>
</evidence>
<feature type="compositionally biased region" description="Low complexity" evidence="7">
    <location>
        <begin position="365"/>
        <end position="385"/>
    </location>
</feature>
<dbReference type="Proteomes" id="UP000650467">
    <property type="component" value="Unassembled WGS sequence"/>
</dbReference>
<sequence length="600" mass="61076">MELVRRATGLAPAVVTCGAALSACCAVVGYSLLSFLFLTRYYAPATHQFVRPLHFDYTGYVAVAVAPLSPNLHEKLGPPSGSRSVPGAAAAAVLHKSRFLPLGTQVAVHVKLVIPWDHTDLFQVTGELMTNATHVAARSTRTYINTPPPYLYRLAKNMALLPLHVMGWGTGEWVHVDLPLFDAYEDREEAPVLAFRARLASRNTSKGGLPPPPVNKAELHVRLKLGLLQTVLFWLRPGLALSVVLAVVGLTTALGGTASAIGLAMLACLLSRWVAANNAEAAAAAKGGQGGGGGRRGRGRLLPIAAPAATQRKGYGYGNGGAPYGGVEDAMSYSLAHAQYFRGGGGGGAGGGGMYDEHEEEPEHGAGSAGEESWAAAAAEAPANKAGGGYRVQEEQPHPSEATSTWTGTGSSAVGGHTASAPASAATPSSSVAAAAQRVRGGSPQPVGRQPPARPQAEAWTATPSSGKQKLAVVKGAAAGKGVEDKIEDVEPTGEGSEAGEDVQVAEPVVKASRRADEAVGAGPRAIAEEEEEEDGDAGVVGEEQHEDEAVAPGAGGKVGAGVAALGGTGGSDLAPQADNAADGGGVAAARRRAGFTWKA</sequence>
<dbReference type="AlphaFoldDB" id="A0A835TFI5"/>
<evidence type="ECO:0000313" key="10">
    <source>
        <dbReference type="Proteomes" id="UP000650467"/>
    </source>
</evidence>
<evidence type="ECO:0000256" key="6">
    <source>
        <dbReference type="ARBA" id="ARBA00023136"/>
    </source>
</evidence>
<keyword evidence="2 8" id="KW-0812">Transmembrane</keyword>
<feature type="transmembrane region" description="Helical" evidence="8">
    <location>
        <begin position="239"/>
        <end position="267"/>
    </location>
</feature>
<evidence type="ECO:0000256" key="2">
    <source>
        <dbReference type="ARBA" id="ARBA00022692"/>
    </source>
</evidence>
<reference evidence="9" key="1">
    <citation type="journal article" date="2020" name="bioRxiv">
        <title>Comparative genomics of Chlamydomonas.</title>
        <authorList>
            <person name="Craig R.J."/>
            <person name="Hasan A.R."/>
            <person name="Ness R.W."/>
            <person name="Keightley P.D."/>
        </authorList>
    </citation>
    <scope>NUCLEOTIDE SEQUENCE</scope>
    <source>
        <strain evidence="9">SAG 7.73</strain>
    </source>
</reference>
<feature type="transmembrane region" description="Helical" evidence="8">
    <location>
        <begin position="12"/>
        <end position="38"/>
    </location>
</feature>
<evidence type="ECO:0008006" key="11">
    <source>
        <dbReference type="Google" id="ProtNLM"/>
    </source>
</evidence>
<dbReference type="GO" id="GO:0005789">
    <property type="term" value="C:endoplasmic reticulum membrane"/>
    <property type="evidence" value="ECO:0007669"/>
    <property type="project" value="UniProtKB-SubCell"/>
</dbReference>
<keyword evidence="10" id="KW-1185">Reference proteome</keyword>
<keyword evidence="5" id="KW-0443">Lipid metabolism</keyword>
<organism evidence="9 10">
    <name type="scientific">Chlamydomonas incerta</name>
    <dbReference type="NCBI Taxonomy" id="51695"/>
    <lineage>
        <taxon>Eukaryota</taxon>
        <taxon>Viridiplantae</taxon>
        <taxon>Chlorophyta</taxon>
        <taxon>core chlorophytes</taxon>
        <taxon>Chlorophyceae</taxon>
        <taxon>CS clade</taxon>
        <taxon>Chlamydomonadales</taxon>
        <taxon>Chlamydomonadaceae</taxon>
        <taxon>Chlamydomonas</taxon>
    </lineage>
</organism>
<dbReference type="PANTHER" id="PTHR21212">
    <property type="entry name" value="BERNARDINELLI-SEIP CONGENITAL LIPODYSTROPHY 2 HOMOLOG BSCL2 PROTEIN"/>
    <property type="match status" value="1"/>
</dbReference>
<dbReference type="OrthoDB" id="543281at2759"/>
<keyword evidence="4 8" id="KW-1133">Transmembrane helix</keyword>
<evidence type="ECO:0000256" key="8">
    <source>
        <dbReference type="SAM" id="Phobius"/>
    </source>
</evidence>
<evidence type="ECO:0000256" key="5">
    <source>
        <dbReference type="ARBA" id="ARBA00023098"/>
    </source>
</evidence>
<gene>
    <name evidence="9" type="ORF">HXX76_005425</name>
</gene>
<dbReference type="CDD" id="cd23995">
    <property type="entry name" value="Seipin_BSCL2_like"/>
    <property type="match status" value="1"/>
</dbReference>
<dbReference type="EMBL" id="JAEHOC010000010">
    <property type="protein sequence ID" value="KAG2437805.1"/>
    <property type="molecule type" value="Genomic_DNA"/>
</dbReference>
<protein>
    <recommendedName>
        <fullName evidence="11">Seipin</fullName>
    </recommendedName>
</protein>
<dbReference type="PROSITE" id="PS51257">
    <property type="entry name" value="PROKAR_LIPOPROTEIN"/>
    <property type="match status" value="1"/>
</dbReference>
<comment type="subcellular location">
    <subcellularLocation>
        <location evidence="1">Endoplasmic reticulum membrane</location>
        <topology evidence="1">Multi-pass membrane protein</topology>
    </subcellularLocation>
</comment>
<comment type="caution">
    <text evidence="9">The sequence shown here is derived from an EMBL/GenBank/DDBJ whole genome shotgun (WGS) entry which is preliminary data.</text>
</comment>
<proteinExistence type="predicted"/>
<evidence type="ECO:0000313" key="9">
    <source>
        <dbReference type="EMBL" id="KAG2437805.1"/>
    </source>
</evidence>
<evidence type="ECO:0000256" key="3">
    <source>
        <dbReference type="ARBA" id="ARBA00022824"/>
    </source>
</evidence>
<dbReference type="PANTHER" id="PTHR21212:SF0">
    <property type="entry name" value="SEIPIN"/>
    <property type="match status" value="1"/>
</dbReference>
<feature type="compositionally biased region" description="Low complexity" evidence="7">
    <location>
        <begin position="400"/>
        <end position="443"/>
    </location>
</feature>
<keyword evidence="6 8" id="KW-0472">Membrane</keyword>
<feature type="region of interest" description="Disordered" evidence="7">
    <location>
        <begin position="347"/>
        <end position="560"/>
    </location>
</feature>
<name>A0A835TFI5_CHLIN</name>